<feature type="domain" description="DUF7514" evidence="2">
    <location>
        <begin position="41"/>
        <end position="114"/>
    </location>
</feature>
<evidence type="ECO:0000256" key="1">
    <source>
        <dbReference type="SAM" id="MobiDB-lite"/>
    </source>
</evidence>
<feature type="compositionally biased region" description="Polar residues" evidence="1">
    <location>
        <begin position="166"/>
        <end position="175"/>
    </location>
</feature>
<comment type="caution">
    <text evidence="3">The sequence shown here is derived from an EMBL/GenBank/DDBJ whole genome shotgun (WGS) entry which is preliminary data.</text>
</comment>
<keyword evidence="4" id="KW-1185">Reference proteome</keyword>
<gene>
    <name evidence="3" type="ORF">OEA41_000976</name>
</gene>
<dbReference type="Pfam" id="PF24355">
    <property type="entry name" value="DUF7514"/>
    <property type="match status" value="1"/>
</dbReference>
<accession>A0AAE0DPY5</accession>
<feature type="region of interest" description="Disordered" evidence="1">
    <location>
        <begin position="144"/>
        <end position="186"/>
    </location>
</feature>
<dbReference type="PANTHER" id="PTHR39611">
    <property type="entry name" value="HYDROXYPROLINE-RICH GLYCOPROTEIN DZ-HRGP-RELATED"/>
    <property type="match status" value="1"/>
</dbReference>
<evidence type="ECO:0000313" key="4">
    <source>
        <dbReference type="Proteomes" id="UP001276659"/>
    </source>
</evidence>
<dbReference type="AlphaFoldDB" id="A0AAE0DPY5"/>
<evidence type="ECO:0000313" key="3">
    <source>
        <dbReference type="EMBL" id="KAK3178839.1"/>
    </source>
</evidence>
<protein>
    <recommendedName>
        <fullName evidence="2">DUF7514 domain-containing protein</fullName>
    </recommendedName>
</protein>
<organism evidence="3 4">
    <name type="scientific">Lepraria neglecta</name>
    <dbReference type="NCBI Taxonomy" id="209136"/>
    <lineage>
        <taxon>Eukaryota</taxon>
        <taxon>Fungi</taxon>
        <taxon>Dikarya</taxon>
        <taxon>Ascomycota</taxon>
        <taxon>Pezizomycotina</taxon>
        <taxon>Lecanoromycetes</taxon>
        <taxon>OSLEUM clade</taxon>
        <taxon>Lecanoromycetidae</taxon>
        <taxon>Lecanorales</taxon>
        <taxon>Lecanorineae</taxon>
        <taxon>Stereocaulaceae</taxon>
        <taxon>Lepraria</taxon>
    </lineage>
</organism>
<sequence>MVITPKKMAKFYEDIKLSKEVYLWSTVFDCERLSISRIYDARPDIPGLTPIGFERWVILLIQAHPEEEFERLRKVVLEMPISNPDDCKERLPKDISRRLFPDHEDHKVRNRIEGSMAERVALGTGRRESQEEILFHRAPLSHKANVIGNPRAPSQRRRNLRFADQPVTSKSSPTHVPSPGPWNIKS</sequence>
<proteinExistence type="predicted"/>
<name>A0AAE0DPY5_9LECA</name>
<dbReference type="InterPro" id="IPR055936">
    <property type="entry name" value="DUF7514"/>
</dbReference>
<dbReference type="EMBL" id="JASNWA010000003">
    <property type="protein sequence ID" value="KAK3178839.1"/>
    <property type="molecule type" value="Genomic_DNA"/>
</dbReference>
<dbReference type="Proteomes" id="UP001276659">
    <property type="component" value="Unassembled WGS sequence"/>
</dbReference>
<evidence type="ECO:0000259" key="2">
    <source>
        <dbReference type="Pfam" id="PF24355"/>
    </source>
</evidence>
<dbReference type="PANTHER" id="PTHR39611:SF1">
    <property type="entry name" value="HYDROXYPROLINE-RICH GLYCOPROTEIN DZ-HRGP"/>
    <property type="match status" value="1"/>
</dbReference>
<reference evidence="3" key="1">
    <citation type="submission" date="2022-11" db="EMBL/GenBank/DDBJ databases">
        <title>Chromosomal genome sequence assembly and mating type (MAT) locus characterization of the leprose asexual lichenized fungus Lepraria neglecta (Nyl.) Erichsen.</title>
        <authorList>
            <person name="Allen J.L."/>
            <person name="Pfeffer B."/>
        </authorList>
    </citation>
    <scope>NUCLEOTIDE SEQUENCE</scope>
    <source>
        <strain evidence="3">Allen 5258</strain>
    </source>
</reference>